<dbReference type="PANTHER" id="PTHR13213">
    <property type="entry name" value="MYB-BINDING PROTEIN 1A FAMILY MEMBER"/>
    <property type="match status" value="1"/>
</dbReference>
<dbReference type="InterPro" id="IPR007015">
    <property type="entry name" value="DNA_pol_V/MYBBP1A"/>
</dbReference>
<comment type="subcellular location">
    <subcellularLocation>
        <location evidence="1">Nucleus</location>
    </subcellularLocation>
</comment>
<feature type="compositionally biased region" description="Basic and acidic residues" evidence="4">
    <location>
        <begin position="955"/>
        <end position="972"/>
    </location>
</feature>
<accession>U4LIM4</accession>
<dbReference type="EMBL" id="HF936491">
    <property type="protein sequence ID" value="CCX16634.1"/>
    <property type="molecule type" value="Genomic_DNA"/>
</dbReference>
<keyword evidence="6" id="KW-1185">Reference proteome</keyword>
<dbReference type="eggNOG" id="KOG1926">
    <property type="taxonomic scope" value="Eukaryota"/>
</dbReference>
<evidence type="ECO:0000256" key="2">
    <source>
        <dbReference type="ARBA" id="ARBA00006809"/>
    </source>
</evidence>
<dbReference type="PANTHER" id="PTHR13213:SF2">
    <property type="entry name" value="MYB-BINDING PROTEIN 1A"/>
    <property type="match status" value="1"/>
</dbReference>
<sequence>MSLTLYKPLGSNDDKERLDAAKQLSSELTTLIAGEKSEESEKSLNYALKRLTRGLASGANSSRPGFSVVLTELVRELLQEENSQKWGIKHADVLKAVVDNTSSQGGVSGQEERDHWLGRMFGLESLMLSGAFFGAEWKELLERIFEVANKKPWLCETAAFAVAKAQGDAEVTWQMVQDAGLAKTGEGVGIWLSLAARGQQIGQNPLSMKKLMETAKVLKESGSEEEGIKSKGSWNAKLGFVWDLCLDVYFGKDEAGVKKTSVSWEDFWRVVIDESLFANSSSAQRKTWGFQFFIKALNRVETPEQLTLMFSKNFMRSLINQLADEDRQVHAWAVKVSNVLASKSETTAWIIPTVFKQLATNHGTPNFDKLTKTKTIDKVLCNADESGLLEIIKELYTIIINPVASTSDVEDATKVCEVRRQWAADQILSVIRNGKTVKAESWLRKVVELFVTFGYFEITDKKKKPVHPITTTSQGMFRARLMSCLTHLIGLKDVDSTETWPYMAIQTINSLSAQKKSYNFTIDLDEQISEALDKAKGAVEKLHSKRAADKTDFRLLSFELLYSLVILQVYNGESDALGVLEDLQSIQKQILTSKTEDTEMEMEPSEVLVDILLSFLSKQSMLLKRLAHTVFTSFCSSITRAGIERCFEVLETKEGLEGQSELFDEENDEDEGDDSEDDDVEELDSDVEMLSLPEVEAGSNASDSEDDDEEASDVEIEMPSDSEDDDDMTPTEATLKLEADLKAALYPTGEPDSDSDADLDDEAMLKMDDAISAIFKNRKDELSKRKQKKLAKELIVTFKAKILELLEILVKTRPTAAMSLEIILPCLKLARETRDNKLQEKALNTIRAFAHASKREGLPKLDNEEDKEAAWKILEFIHEEASKNGGPRNRRATASSASILVVRTLVGNSSDNLDRVSEIYAKNMVRWVKDPKLGIDNAFFTDFVGWAGSVRGKLDGEKKQEEGEAKEEEAKPQQKGKKGKKQDKKRKLEEDDDVEMEDAEPVAKANGQGKKNKNKRKKRKGGKN</sequence>
<dbReference type="OMA" id="VWKHDDP"/>
<dbReference type="OrthoDB" id="342531at2759"/>
<evidence type="ECO:0000313" key="5">
    <source>
        <dbReference type="EMBL" id="CCX16634.1"/>
    </source>
</evidence>
<evidence type="ECO:0000256" key="1">
    <source>
        <dbReference type="ARBA" id="ARBA00004123"/>
    </source>
</evidence>
<feature type="region of interest" description="Disordered" evidence="4">
    <location>
        <begin position="955"/>
        <end position="1024"/>
    </location>
</feature>
<feature type="compositionally biased region" description="Acidic residues" evidence="4">
    <location>
        <begin position="990"/>
        <end position="1000"/>
    </location>
</feature>
<dbReference type="Pfam" id="PF04931">
    <property type="entry name" value="DNA_pol_phi"/>
    <property type="match status" value="1"/>
</dbReference>
<feature type="region of interest" description="Disordered" evidence="4">
    <location>
        <begin position="657"/>
        <end position="729"/>
    </location>
</feature>
<dbReference type="GO" id="GO:0000182">
    <property type="term" value="F:rDNA binding"/>
    <property type="evidence" value="ECO:0007669"/>
    <property type="project" value="TreeGrafter"/>
</dbReference>
<dbReference type="STRING" id="1076935.U4LIM4"/>
<dbReference type="Proteomes" id="UP000018144">
    <property type="component" value="Unassembled WGS sequence"/>
</dbReference>
<dbReference type="InterPro" id="IPR016024">
    <property type="entry name" value="ARM-type_fold"/>
</dbReference>
<dbReference type="AlphaFoldDB" id="U4LIM4"/>
<feature type="compositionally biased region" description="Basic residues" evidence="4">
    <location>
        <begin position="1010"/>
        <end position="1024"/>
    </location>
</feature>
<keyword evidence="3" id="KW-0539">Nucleus</keyword>
<evidence type="ECO:0000256" key="3">
    <source>
        <dbReference type="ARBA" id="ARBA00023242"/>
    </source>
</evidence>
<dbReference type="GO" id="GO:0005730">
    <property type="term" value="C:nucleolus"/>
    <property type="evidence" value="ECO:0007669"/>
    <property type="project" value="InterPro"/>
</dbReference>
<name>U4LIM4_PYROM</name>
<dbReference type="GO" id="GO:0006355">
    <property type="term" value="P:regulation of DNA-templated transcription"/>
    <property type="evidence" value="ECO:0007669"/>
    <property type="project" value="InterPro"/>
</dbReference>
<proteinExistence type="inferred from homology"/>
<organism evidence="5 6">
    <name type="scientific">Pyronema omphalodes (strain CBS 100304)</name>
    <name type="common">Pyronema confluens</name>
    <dbReference type="NCBI Taxonomy" id="1076935"/>
    <lineage>
        <taxon>Eukaryota</taxon>
        <taxon>Fungi</taxon>
        <taxon>Dikarya</taxon>
        <taxon>Ascomycota</taxon>
        <taxon>Pezizomycotina</taxon>
        <taxon>Pezizomycetes</taxon>
        <taxon>Pezizales</taxon>
        <taxon>Pyronemataceae</taxon>
        <taxon>Pyronema</taxon>
    </lineage>
</organism>
<gene>
    <name evidence="5" type="ORF">PCON_03333</name>
</gene>
<protein>
    <submittedName>
        <fullName evidence="5">Similar to DNA polymerase V acc. no. O60094</fullName>
    </submittedName>
</protein>
<reference evidence="5 6" key="1">
    <citation type="journal article" date="2013" name="PLoS Genet.">
        <title>The genome and development-dependent transcriptomes of Pyronema confluens: a window into fungal evolution.</title>
        <authorList>
            <person name="Traeger S."/>
            <person name="Altegoer F."/>
            <person name="Freitag M."/>
            <person name="Gabaldon T."/>
            <person name="Kempken F."/>
            <person name="Kumar A."/>
            <person name="Marcet-Houben M."/>
            <person name="Poggeler S."/>
            <person name="Stajich J.E."/>
            <person name="Nowrousian M."/>
        </authorList>
    </citation>
    <scope>NUCLEOTIDE SEQUENCE [LARGE SCALE GENOMIC DNA]</scope>
    <source>
        <strain evidence="6">CBS 100304</strain>
        <tissue evidence="5">Vegetative mycelium</tissue>
    </source>
</reference>
<evidence type="ECO:0000256" key="4">
    <source>
        <dbReference type="SAM" id="MobiDB-lite"/>
    </source>
</evidence>
<feature type="compositionally biased region" description="Acidic residues" evidence="4">
    <location>
        <begin position="703"/>
        <end position="729"/>
    </location>
</feature>
<evidence type="ECO:0000313" key="6">
    <source>
        <dbReference type="Proteomes" id="UP000018144"/>
    </source>
</evidence>
<feature type="compositionally biased region" description="Basic residues" evidence="4">
    <location>
        <begin position="974"/>
        <end position="985"/>
    </location>
</feature>
<dbReference type="SUPFAM" id="SSF48371">
    <property type="entry name" value="ARM repeat"/>
    <property type="match status" value="1"/>
</dbReference>
<comment type="similarity">
    <text evidence="2">Belongs to the MYBBP1A family.</text>
</comment>
<feature type="compositionally biased region" description="Acidic residues" evidence="4">
    <location>
        <begin position="662"/>
        <end position="687"/>
    </location>
</feature>